<dbReference type="Proteomes" id="UP000054481">
    <property type="component" value="Unassembled WGS sequence"/>
</dbReference>
<gene>
    <name evidence="5" type="ORF">HIM_05706</name>
</gene>
<protein>
    <recommendedName>
        <fullName evidence="4">Peptidase S1 domain-containing protein</fullName>
    </recommendedName>
</protein>
<evidence type="ECO:0000313" key="6">
    <source>
        <dbReference type="Proteomes" id="UP000054481"/>
    </source>
</evidence>
<dbReference type="PRINTS" id="PR00722">
    <property type="entry name" value="CHYMOTRYPSIN"/>
</dbReference>
<feature type="region of interest" description="Disordered" evidence="2">
    <location>
        <begin position="341"/>
        <end position="421"/>
    </location>
</feature>
<dbReference type="InterPro" id="IPR001314">
    <property type="entry name" value="Peptidase_S1A"/>
</dbReference>
<proteinExistence type="predicted"/>
<keyword evidence="6" id="KW-1185">Reference proteome</keyword>
<reference evidence="5 6" key="1">
    <citation type="journal article" date="2014" name="Genome Biol. Evol.">
        <title>Comparative genomics and transcriptomics analyses reveal divergent lifestyle features of nematode endoparasitic fungus Hirsutella minnesotensis.</title>
        <authorList>
            <person name="Lai Y."/>
            <person name="Liu K."/>
            <person name="Zhang X."/>
            <person name="Zhang X."/>
            <person name="Li K."/>
            <person name="Wang N."/>
            <person name="Shu C."/>
            <person name="Wu Y."/>
            <person name="Wang C."/>
            <person name="Bushley K.E."/>
            <person name="Xiang M."/>
            <person name="Liu X."/>
        </authorList>
    </citation>
    <scope>NUCLEOTIDE SEQUENCE [LARGE SCALE GENOMIC DNA]</scope>
    <source>
        <strain evidence="5 6">3608</strain>
    </source>
</reference>
<dbReference type="GO" id="GO:0006508">
    <property type="term" value="P:proteolysis"/>
    <property type="evidence" value="ECO:0007669"/>
    <property type="project" value="InterPro"/>
</dbReference>
<keyword evidence="1" id="KW-1015">Disulfide bond</keyword>
<dbReference type="GO" id="GO:0004252">
    <property type="term" value="F:serine-type endopeptidase activity"/>
    <property type="evidence" value="ECO:0007669"/>
    <property type="project" value="InterPro"/>
</dbReference>
<dbReference type="FunFam" id="2.40.10.10:FF:000068">
    <property type="entry name" value="transmembrane protease serine 2"/>
    <property type="match status" value="1"/>
</dbReference>
<dbReference type="Pfam" id="PF00089">
    <property type="entry name" value="Trypsin"/>
    <property type="match status" value="1"/>
</dbReference>
<dbReference type="EMBL" id="KQ030521">
    <property type="protein sequence ID" value="KJZ74975.1"/>
    <property type="molecule type" value="Genomic_DNA"/>
</dbReference>
<keyword evidence="3" id="KW-0732">Signal</keyword>
<dbReference type="PANTHER" id="PTHR24252:SF7">
    <property type="entry name" value="HYALIN"/>
    <property type="match status" value="1"/>
</dbReference>
<dbReference type="AlphaFoldDB" id="A0A0F7ZP68"/>
<feature type="domain" description="Peptidase S1" evidence="4">
    <location>
        <begin position="25"/>
        <end position="264"/>
    </location>
</feature>
<organism evidence="5 6">
    <name type="scientific">Hirsutella minnesotensis 3608</name>
    <dbReference type="NCBI Taxonomy" id="1043627"/>
    <lineage>
        <taxon>Eukaryota</taxon>
        <taxon>Fungi</taxon>
        <taxon>Dikarya</taxon>
        <taxon>Ascomycota</taxon>
        <taxon>Pezizomycotina</taxon>
        <taxon>Sordariomycetes</taxon>
        <taxon>Hypocreomycetidae</taxon>
        <taxon>Hypocreales</taxon>
        <taxon>Ophiocordycipitaceae</taxon>
        <taxon>Hirsutella</taxon>
    </lineage>
</organism>
<dbReference type="Gene3D" id="2.40.10.10">
    <property type="entry name" value="Trypsin-like serine proteases"/>
    <property type="match status" value="1"/>
</dbReference>
<evidence type="ECO:0000313" key="5">
    <source>
        <dbReference type="EMBL" id="KJZ74975.1"/>
    </source>
</evidence>
<dbReference type="InterPro" id="IPR018114">
    <property type="entry name" value="TRYPSIN_HIS"/>
</dbReference>
<dbReference type="SUPFAM" id="SSF50494">
    <property type="entry name" value="Trypsin-like serine proteases"/>
    <property type="match status" value="1"/>
</dbReference>
<accession>A0A0F7ZP68</accession>
<dbReference type="PANTHER" id="PTHR24252">
    <property type="entry name" value="ACROSIN-RELATED"/>
    <property type="match status" value="1"/>
</dbReference>
<feature type="signal peptide" evidence="3">
    <location>
        <begin position="1"/>
        <end position="18"/>
    </location>
</feature>
<evidence type="ECO:0000256" key="2">
    <source>
        <dbReference type="SAM" id="MobiDB-lite"/>
    </source>
</evidence>
<dbReference type="CDD" id="cd00190">
    <property type="entry name" value="Tryp_SPc"/>
    <property type="match status" value="1"/>
</dbReference>
<evidence type="ECO:0000259" key="4">
    <source>
        <dbReference type="PROSITE" id="PS50240"/>
    </source>
</evidence>
<dbReference type="OrthoDB" id="4915747at2759"/>
<feature type="chain" id="PRO_5002525964" description="Peptidase S1 domain-containing protein" evidence="3">
    <location>
        <begin position="19"/>
        <end position="421"/>
    </location>
</feature>
<name>A0A0F7ZP68_9HYPO</name>
<dbReference type="PROSITE" id="PS00134">
    <property type="entry name" value="TRYPSIN_HIS"/>
    <property type="match status" value="1"/>
</dbReference>
<dbReference type="InterPro" id="IPR009003">
    <property type="entry name" value="Peptidase_S1_PA"/>
</dbReference>
<evidence type="ECO:0000256" key="1">
    <source>
        <dbReference type="ARBA" id="ARBA00023157"/>
    </source>
</evidence>
<dbReference type="SMART" id="SM00020">
    <property type="entry name" value="Tryp_SPc"/>
    <property type="match status" value="1"/>
</dbReference>
<sequence length="421" mass="44764">MNKVATAIVLAFTVPAAAATIGKRITGGSDALPGDFPFIVSITNTDKGNHDCGGSLLDSSTVLTAAHCVPKKNNPGILIVKAGLDRTKPEVEARVQSYKTHPQYNPQYKPEVGYYSDDIAVLKLSTPIEKSETISYAMLPPNGSDPLGGSSAITAGWGSQFDGGNYAEKLRKASMPVKERKVCVDVDILHYAENMTNVVCAGGNGQNVCHTDSGGPLVDEKTGQLIGVTSWVIPDENQNRCLGQMPSVFTRVGSYIPFITENMAANPLKPEAAAPKPPNGGPGGSPTARPWREALNDNPNTDINKYTEFCGTALLQRSSEICVGTQKWCSDRLFEMTEEKFDSPETCLASREAASKRPQVQLSQPTLTPSPPSPTSGSRDNNDMPESSPAPSPTAGGFTPADGVDGNPDAPSWAQNPRWSK</sequence>
<dbReference type="InterPro" id="IPR001254">
    <property type="entry name" value="Trypsin_dom"/>
</dbReference>
<feature type="region of interest" description="Disordered" evidence="2">
    <location>
        <begin position="269"/>
        <end position="299"/>
    </location>
</feature>
<dbReference type="InterPro" id="IPR043504">
    <property type="entry name" value="Peptidase_S1_PA_chymotrypsin"/>
</dbReference>
<evidence type="ECO:0000256" key="3">
    <source>
        <dbReference type="SAM" id="SignalP"/>
    </source>
</evidence>
<dbReference type="PROSITE" id="PS50240">
    <property type="entry name" value="TRYPSIN_DOM"/>
    <property type="match status" value="1"/>
</dbReference>